<dbReference type="InterPro" id="IPR002110">
    <property type="entry name" value="Ankyrin_rpt"/>
</dbReference>
<organism evidence="6 7">
    <name type="scientific">Thraustotheca clavata</name>
    <dbReference type="NCBI Taxonomy" id="74557"/>
    <lineage>
        <taxon>Eukaryota</taxon>
        <taxon>Sar</taxon>
        <taxon>Stramenopiles</taxon>
        <taxon>Oomycota</taxon>
        <taxon>Saprolegniomycetes</taxon>
        <taxon>Saprolegniales</taxon>
        <taxon>Achlyaceae</taxon>
        <taxon>Thraustotheca</taxon>
    </lineage>
</organism>
<dbReference type="Pfam" id="PF21743">
    <property type="entry name" value="PTM_DIR17_Tudor"/>
    <property type="match status" value="1"/>
</dbReference>
<dbReference type="GO" id="GO:0005886">
    <property type="term" value="C:plasma membrane"/>
    <property type="evidence" value="ECO:0007669"/>
    <property type="project" value="TreeGrafter"/>
</dbReference>
<name>A0A1V9Z978_9STRA</name>
<gene>
    <name evidence="6" type="ORF">THRCLA_08177</name>
</gene>
<dbReference type="EMBL" id="JNBS01002188">
    <property type="protein sequence ID" value="OQR94400.1"/>
    <property type="molecule type" value="Genomic_DNA"/>
</dbReference>
<dbReference type="SMART" id="SM00248">
    <property type="entry name" value="ANK"/>
    <property type="match status" value="7"/>
</dbReference>
<feature type="coiled-coil region" evidence="4">
    <location>
        <begin position="907"/>
        <end position="941"/>
    </location>
</feature>
<reference evidence="6 7" key="1">
    <citation type="journal article" date="2014" name="Genome Biol. Evol.">
        <title>The secreted proteins of Achlya hypogyna and Thraustotheca clavata identify the ancestral oomycete secretome and reveal gene acquisitions by horizontal gene transfer.</title>
        <authorList>
            <person name="Misner I."/>
            <person name="Blouin N."/>
            <person name="Leonard G."/>
            <person name="Richards T.A."/>
            <person name="Lane C.E."/>
        </authorList>
    </citation>
    <scope>NUCLEOTIDE SEQUENCE [LARGE SCALE GENOMIC DNA]</scope>
    <source>
        <strain evidence="6 7">ATCC 34112</strain>
    </source>
</reference>
<evidence type="ECO:0000259" key="5">
    <source>
        <dbReference type="Pfam" id="PF21743"/>
    </source>
</evidence>
<evidence type="ECO:0000256" key="1">
    <source>
        <dbReference type="ARBA" id="ARBA00022737"/>
    </source>
</evidence>
<dbReference type="Proteomes" id="UP000243217">
    <property type="component" value="Unassembled WGS sequence"/>
</dbReference>
<keyword evidence="7" id="KW-1185">Reference proteome</keyword>
<dbReference type="OrthoDB" id="78453at2759"/>
<keyword evidence="2 3" id="KW-0040">ANK repeat</keyword>
<feature type="repeat" description="ANK" evidence="3">
    <location>
        <begin position="447"/>
        <end position="479"/>
    </location>
</feature>
<proteinExistence type="predicted"/>
<dbReference type="InterPro" id="IPR011009">
    <property type="entry name" value="Kinase-like_dom_sf"/>
</dbReference>
<dbReference type="PROSITE" id="PS50297">
    <property type="entry name" value="ANK_REP_REGION"/>
    <property type="match status" value="2"/>
</dbReference>
<dbReference type="InterPro" id="IPR036770">
    <property type="entry name" value="Ankyrin_rpt-contain_sf"/>
</dbReference>
<dbReference type="Gene3D" id="1.10.510.10">
    <property type="entry name" value="Transferase(Phosphotransferase) domain 1"/>
    <property type="match status" value="1"/>
</dbReference>
<dbReference type="CDD" id="cd20401">
    <property type="entry name" value="Tudor_AtPTM-like"/>
    <property type="match status" value="1"/>
</dbReference>
<sequence>MDLPLLVHGILQKVEESVLVELVRIAPLTIALPLESPFLRKITYPIHEAIHAGLSELIVVMLKVCPDQEFIRDEEGNSIAHLICSKNSLSLNVLNTLLDVAPALFKAHNINEDGQTPLHCALEVRIWSTCLLECFQAAMDDTDQHICLKEDGLGHLPHHVAMAERLWASLEFIGKWCPSALLIPDRFGDLAIHIAAANHKWALVETLVKLAQATASKRDRLDRSMIQVALAGHAWNCAKVLVGLEETHAIYDIDVVLQYQQWELAAMLLYATASPLEKPEHTLFLASKYGAPSHILAAIDALLESKDDLLKTVRPLDTALKHKNWESAACLVALYPAMARLKNPSRILPLQVAAAQEAPRWLMEKLVHAHPNAAIAIDSRGNPLVHVMCLREKWACVRAIIASTPNITAKRDTADRSLLETAIQIFQGSELIEMAKAVTSAPFVDIEGNSALHIAIMAGHVVFCRVLLNYTTNIFLVNKLGKSARALGMESTSIELRHLFEPLDGSSGAFPPSWLTTVDCEGKTPLDHAITSGNLTAVRSMLQHGARPLVPTKVDIKDNSTLSETQAAIHLELASASHGQLVLNNRYLLSSTSKEPKASDAVVFVGLDLLTGKYVQLHCFTDYNACKQACTRINCIQNGCDAIVGVLDVFSHQNVSYAVVEWSEILLQHSGICCETLITALCRAIYMLHSNSRYISLNLSYQSFVEYSPSEIKFTDVFTCSPHDTLVLTTEVLQTYLDRGIESFQYMSPSVASQLMLWPNYQGDEVNTMKIKPKDNMWSLGVIIFQVLTKSNESWIDIVKMSTYEALYVIANQTFDQIKTRILLQGFPILTNQLLCTLFDPKASHEMADILKLDYFKPRSIDSANDNKTNAEQVNSPCTFQPFNSAQLVALALETHKKEFDDILNKQLNHAMLIKKAEKKLRKLQKEITHAIESKASLQIQNLNEQLKAPLKECENQSVTALNEAQQGHLNTTEKQMQVCSAYLNLLVEKTFDGKLYHGKIAGVRYIGDCSKSTALWTIEYEDGDSEEVGAEELDQIVIKESPVDKKNKLRGHFAKVKPAINQAVWLFHEKKLVAKGIVTEKTSSLPSVNEKSVLLQVKKRFQGTPLEVQSQFHTIDHKLFSTQA</sequence>
<dbReference type="Gene3D" id="1.25.40.20">
    <property type="entry name" value="Ankyrin repeat-containing domain"/>
    <property type="match status" value="2"/>
</dbReference>
<feature type="repeat" description="ANK" evidence="3">
    <location>
        <begin position="521"/>
        <end position="553"/>
    </location>
</feature>
<dbReference type="Pfam" id="PF12796">
    <property type="entry name" value="Ank_2"/>
    <property type="match status" value="1"/>
</dbReference>
<protein>
    <recommendedName>
        <fullName evidence="5">PTM/DIR17-like Tudor domain-containing protein</fullName>
    </recommendedName>
</protein>
<keyword evidence="4" id="KW-0175">Coiled coil</keyword>
<feature type="domain" description="PTM/DIR17-like Tudor" evidence="5">
    <location>
        <begin position="988"/>
        <end position="1037"/>
    </location>
</feature>
<accession>A0A1V9Z978</accession>
<dbReference type="InterPro" id="IPR047365">
    <property type="entry name" value="Tudor_AtPTM-like"/>
</dbReference>
<dbReference type="STRING" id="74557.A0A1V9Z978"/>
<dbReference type="SUPFAM" id="SSF48403">
    <property type="entry name" value="Ankyrin repeat"/>
    <property type="match status" value="1"/>
</dbReference>
<evidence type="ECO:0000256" key="4">
    <source>
        <dbReference type="SAM" id="Coils"/>
    </source>
</evidence>
<evidence type="ECO:0000313" key="6">
    <source>
        <dbReference type="EMBL" id="OQR94400.1"/>
    </source>
</evidence>
<evidence type="ECO:0000313" key="7">
    <source>
        <dbReference type="Proteomes" id="UP000243217"/>
    </source>
</evidence>
<evidence type="ECO:0000256" key="3">
    <source>
        <dbReference type="PROSITE-ProRule" id="PRU00023"/>
    </source>
</evidence>
<keyword evidence="1" id="KW-0677">Repeat</keyword>
<dbReference type="PROSITE" id="PS50088">
    <property type="entry name" value="ANK_REPEAT"/>
    <property type="match status" value="2"/>
</dbReference>
<comment type="caution">
    <text evidence="6">The sequence shown here is derived from an EMBL/GenBank/DDBJ whole genome shotgun (WGS) entry which is preliminary data.</text>
</comment>
<evidence type="ECO:0000256" key="2">
    <source>
        <dbReference type="ARBA" id="ARBA00023043"/>
    </source>
</evidence>
<dbReference type="AlphaFoldDB" id="A0A1V9Z978"/>
<dbReference type="PANTHER" id="PTHR24186">
    <property type="entry name" value="PROTEIN PHOSPHATASE 1 REGULATORY SUBUNIT"/>
    <property type="match status" value="1"/>
</dbReference>
<dbReference type="PANTHER" id="PTHR24186:SF38">
    <property type="entry name" value="ANKYRIN REPEAT FAMILY PROTEIN"/>
    <property type="match status" value="1"/>
</dbReference>
<dbReference type="SUPFAM" id="SSF56112">
    <property type="entry name" value="Protein kinase-like (PK-like)"/>
    <property type="match status" value="1"/>
</dbReference>